<dbReference type="EMBL" id="CADCXV010000113">
    <property type="protein sequence ID" value="CAB0028288.1"/>
    <property type="molecule type" value="Genomic_DNA"/>
</dbReference>
<organism evidence="1 2">
    <name type="scientific">Trichogramma brassicae</name>
    <dbReference type="NCBI Taxonomy" id="86971"/>
    <lineage>
        <taxon>Eukaryota</taxon>
        <taxon>Metazoa</taxon>
        <taxon>Ecdysozoa</taxon>
        <taxon>Arthropoda</taxon>
        <taxon>Hexapoda</taxon>
        <taxon>Insecta</taxon>
        <taxon>Pterygota</taxon>
        <taxon>Neoptera</taxon>
        <taxon>Endopterygota</taxon>
        <taxon>Hymenoptera</taxon>
        <taxon>Apocrita</taxon>
        <taxon>Proctotrupomorpha</taxon>
        <taxon>Chalcidoidea</taxon>
        <taxon>Trichogrammatidae</taxon>
        <taxon>Trichogramma</taxon>
    </lineage>
</organism>
<gene>
    <name evidence="1" type="ORF">TBRA_LOCUS487</name>
</gene>
<dbReference type="OrthoDB" id="7693421at2759"/>
<name>A0A6H5HX66_9HYME</name>
<evidence type="ECO:0008006" key="3">
    <source>
        <dbReference type="Google" id="ProtNLM"/>
    </source>
</evidence>
<dbReference type="Proteomes" id="UP000479190">
    <property type="component" value="Unassembled WGS sequence"/>
</dbReference>
<reference evidence="1 2" key="1">
    <citation type="submission" date="2020-02" db="EMBL/GenBank/DDBJ databases">
        <authorList>
            <person name="Ferguson B K."/>
        </authorList>
    </citation>
    <scope>NUCLEOTIDE SEQUENCE [LARGE SCALE GENOMIC DNA]</scope>
</reference>
<dbReference type="AlphaFoldDB" id="A0A6H5HX66"/>
<evidence type="ECO:0000313" key="1">
    <source>
        <dbReference type="EMBL" id="CAB0028288.1"/>
    </source>
</evidence>
<accession>A0A6H5HX66</accession>
<evidence type="ECO:0000313" key="2">
    <source>
        <dbReference type="Proteomes" id="UP000479190"/>
    </source>
</evidence>
<sequence length="266" mass="30020">MHCASSALTLVVECRLWPTPVAPPLPSCRRRPACLRDLLPRPSCLPLSLTLCSALCSTAVLRACSSPTICRSTFLAHLRSSIAMTAKINVDVQAVSDWAGESDLLLSVPKTQAMIVASDQRRIHLYRPFVVQYQNKIRNLGLVIKSNLSWDSQISAISTSVHGVLHRLRARSRMLTTSVRRLLTSALVLPHFDYACAVFPVLTDELKTQLHRLLNTTIRFVFGLRREARMLPYLRKLGWLTPSSRRDYFVAAQLHHVLRQERLAYL</sequence>
<proteinExistence type="predicted"/>
<keyword evidence="2" id="KW-1185">Reference proteome</keyword>
<protein>
    <recommendedName>
        <fullName evidence="3">Reverse transcriptase domain-containing protein</fullName>
    </recommendedName>
</protein>